<protein>
    <submittedName>
        <fullName evidence="3">Proline rich protein 5MeD</fullName>
    </submittedName>
</protein>
<feature type="domain" description="DUF6923" evidence="2">
    <location>
        <begin position="519"/>
        <end position="618"/>
    </location>
</feature>
<reference evidence="4" key="1">
    <citation type="journal article" date="2012" name="Nat. Genet.">
        <title>Lifestyle transitions in plant pathogenic Colletotrichum fungi deciphered by genome and transcriptome analyses.</title>
        <authorList>
            <person name="O'Connell R.J."/>
            <person name="Thon M.R."/>
            <person name="Hacquard S."/>
            <person name="Amyotte S.G."/>
            <person name="Kleemann J."/>
            <person name="Torres M.F."/>
            <person name="Damm U."/>
            <person name="Buiate E.A."/>
            <person name="Epstein L."/>
            <person name="Alkan N."/>
            <person name="Altmueller J."/>
            <person name="Alvarado-Balderrama L."/>
            <person name="Bauser C.A."/>
            <person name="Becker C."/>
            <person name="Birren B.W."/>
            <person name="Chen Z."/>
            <person name="Choi J."/>
            <person name="Crouch J.A."/>
            <person name="Duvick J.P."/>
            <person name="Farman M.A."/>
            <person name="Gan P."/>
            <person name="Heiman D."/>
            <person name="Henrissat B."/>
            <person name="Howard R.J."/>
            <person name="Kabbage M."/>
            <person name="Koch C."/>
            <person name="Kracher B."/>
            <person name="Kubo Y."/>
            <person name="Law A.D."/>
            <person name="Lebrun M.-H."/>
            <person name="Lee Y.-H."/>
            <person name="Miyara I."/>
            <person name="Moore N."/>
            <person name="Neumann U."/>
            <person name="Nordstroem K."/>
            <person name="Panaccione D.G."/>
            <person name="Panstruga R."/>
            <person name="Place M."/>
            <person name="Proctor R.H."/>
            <person name="Prusky D."/>
            <person name="Rech G."/>
            <person name="Reinhardt R."/>
            <person name="Rollins J.A."/>
            <person name="Rounsley S."/>
            <person name="Schardl C.L."/>
            <person name="Schwartz D.C."/>
            <person name="Shenoy N."/>
            <person name="Shirasu K."/>
            <person name="Sikhakolli U.R."/>
            <person name="Stueber K."/>
            <person name="Sukno S.A."/>
            <person name="Sweigard J.A."/>
            <person name="Takano Y."/>
            <person name="Takahara H."/>
            <person name="Trail F."/>
            <person name="van der Does H.C."/>
            <person name="Voll L.M."/>
            <person name="Will I."/>
            <person name="Young S."/>
            <person name="Zeng Q."/>
            <person name="Zhang J."/>
            <person name="Zhou S."/>
            <person name="Dickman M.B."/>
            <person name="Schulze-Lefert P."/>
            <person name="Ver Loren van Themaat E."/>
            <person name="Ma L.-J."/>
            <person name="Vaillancourt L.J."/>
        </authorList>
    </citation>
    <scope>NUCLEOTIDE SEQUENCE [LARGE SCALE GENOMIC DNA]</scope>
    <source>
        <strain evidence="4">IMI 349063</strain>
    </source>
</reference>
<feature type="transmembrane region" description="Helical" evidence="1">
    <location>
        <begin position="326"/>
        <end position="344"/>
    </location>
</feature>
<dbReference type="EMBL" id="CACQ02006708">
    <property type="protein sequence ID" value="CCF44212.1"/>
    <property type="molecule type" value="Genomic_DNA"/>
</dbReference>
<feature type="transmembrane region" description="Helical" evidence="1">
    <location>
        <begin position="411"/>
        <end position="437"/>
    </location>
</feature>
<evidence type="ECO:0000259" key="2">
    <source>
        <dbReference type="Pfam" id="PF21959"/>
    </source>
</evidence>
<dbReference type="VEuPathDB" id="FungiDB:CH63R_07293"/>
<dbReference type="HOGENOM" id="CLU_412768_0_0_1"/>
<gene>
    <name evidence="3" type="ORF">CH063_13684</name>
</gene>
<dbReference type="AlphaFoldDB" id="H1VVF2"/>
<dbReference type="SUPFAM" id="SSF82171">
    <property type="entry name" value="DPP6 N-terminal domain-like"/>
    <property type="match status" value="1"/>
</dbReference>
<organism evidence="3 4">
    <name type="scientific">Colletotrichum higginsianum (strain IMI 349063)</name>
    <name type="common">Crucifer anthracnose fungus</name>
    <dbReference type="NCBI Taxonomy" id="759273"/>
    <lineage>
        <taxon>Eukaryota</taxon>
        <taxon>Fungi</taxon>
        <taxon>Dikarya</taxon>
        <taxon>Ascomycota</taxon>
        <taxon>Pezizomycotina</taxon>
        <taxon>Sordariomycetes</taxon>
        <taxon>Hypocreomycetidae</taxon>
        <taxon>Glomerellales</taxon>
        <taxon>Glomerellaceae</taxon>
        <taxon>Colletotrichum</taxon>
        <taxon>Colletotrichum destructivum species complex</taxon>
    </lineage>
</organism>
<feature type="transmembrane region" description="Helical" evidence="1">
    <location>
        <begin position="374"/>
        <end position="399"/>
    </location>
</feature>
<evidence type="ECO:0000313" key="3">
    <source>
        <dbReference type="EMBL" id="CCF44212.1"/>
    </source>
</evidence>
<dbReference type="Pfam" id="PF21959">
    <property type="entry name" value="DUF6923"/>
    <property type="match status" value="1"/>
</dbReference>
<keyword evidence="1" id="KW-1133">Transmembrane helix</keyword>
<keyword evidence="1" id="KW-0472">Membrane</keyword>
<dbReference type="Proteomes" id="UP000007174">
    <property type="component" value="Unassembled WGS sequence"/>
</dbReference>
<dbReference type="InterPro" id="IPR054215">
    <property type="entry name" value="DUF6923"/>
</dbReference>
<feature type="transmembrane region" description="Helical" evidence="1">
    <location>
        <begin position="457"/>
        <end position="477"/>
    </location>
</feature>
<evidence type="ECO:0000256" key="1">
    <source>
        <dbReference type="SAM" id="Phobius"/>
    </source>
</evidence>
<dbReference type="STRING" id="759273.H1VVF2"/>
<evidence type="ECO:0000313" key="4">
    <source>
        <dbReference type="Proteomes" id="UP000007174"/>
    </source>
</evidence>
<keyword evidence="1" id="KW-0812">Transmembrane</keyword>
<accession>H1VVF2</accession>
<name>H1VVF2_COLHI</name>
<sequence>MSLRNGSVAGTYIVATPASYVTSEVLYTGTGTLSGPSPISTVQPVGTTPGTIIVATPAPRFVTSRVVYTGTEALTGETTLSTVAASGTTPGTYIVASPASIYVTSTVVYTGSDTISEPTVISTVPPVGTRPGTIILAARYVTSLVDYQGTVPITGPTAISTVGPSGTAPGTFIIATQAAIFVTSSVQYSGSGTISGPSAISTIPPVGTRAGTIIVATPPPEPSYITTTIFLTASDAPETTTVASIPPSGTNPGTIVVGRRAVFVTVVGPYTGTATWHGVRADTDDDGGEVDNGYVQFILDRDFHQHYYLITVEYCVEYCILDKFELVFFQFLIIAFELGFIYKLKLVLKLACWHCHQHTADDVHRFHALYTDEYFLLLLDLVVVLVFVSVVVVVHLSFFIQHFISNFYNKYYHVVVELFLFILKLFIFIFNLSFFVVEQFIHYLLFSDYNHHHNLTVQLFVQLFIQPLFNFFFDFFVKDQHSSSSSSSSSSSTRIVASATRGPAFSCPTTGFLIQTRTLFSLNLASGARTQIADNIGGDTNRNINAMGYNAREEYLYAVSQDSDDYKVIRILANGSTQDVAPIRKLTPNLFNSGDVDENGQYWISTGGLDWYQYNLNPGTAGYGTLVGSGTLAGTGGYTIGDWTDVPGAGGGDLCSSRSFASSAT</sequence>
<proteinExistence type="predicted"/>